<name>A0AAQ0HFA8_PARVE</name>
<evidence type="ECO:0000256" key="2">
    <source>
        <dbReference type="ARBA" id="ARBA00023125"/>
    </source>
</evidence>
<dbReference type="EMBL" id="QUMX01000034">
    <property type="protein sequence ID" value="REG36577.1"/>
    <property type="molecule type" value="Genomic_DNA"/>
</dbReference>
<dbReference type="PANTHER" id="PTHR43537">
    <property type="entry name" value="TRANSCRIPTIONAL REGULATOR, GNTR FAMILY"/>
    <property type="match status" value="1"/>
</dbReference>
<dbReference type="CDD" id="cd07377">
    <property type="entry name" value="WHTH_GntR"/>
    <property type="match status" value="1"/>
</dbReference>
<dbReference type="Pfam" id="PF00392">
    <property type="entry name" value="GntR"/>
    <property type="match status" value="1"/>
</dbReference>
<keyword evidence="2 5" id="KW-0238">DNA-binding</keyword>
<dbReference type="GO" id="GO:0003700">
    <property type="term" value="F:DNA-binding transcription factor activity"/>
    <property type="evidence" value="ECO:0007669"/>
    <property type="project" value="InterPro"/>
</dbReference>
<keyword evidence="6" id="KW-1185">Reference proteome</keyword>
<reference evidence="5 6" key="1">
    <citation type="submission" date="2018-08" db="EMBL/GenBank/DDBJ databases">
        <title>Genomic Encyclopedia of Archaeal and Bacterial Type Strains, Phase II (KMG-II): from individual species to whole genera.</title>
        <authorList>
            <person name="Goeker M."/>
        </authorList>
    </citation>
    <scope>NUCLEOTIDE SEQUENCE [LARGE SCALE GENOMIC DNA]</scope>
    <source>
        <strain evidence="5 6">DSM 582</strain>
    </source>
</reference>
<keyword evidence="1" id="KW-0805">Transcription regulation</keyword>
<dbReference type="Gene3D" id="1.20.120.530">
    <property type="entry name" value="GntR ligand-binding domain-like"/>
    <property type="match status" value="1"/>
</dbReference>
<dbReference type="SMART" id="SM00345">
    <property type="entry name" value="HTH_GNTR"/>
    <property type="match status" value="1"/>
</dbReference>
<proteinExistence type="predicted"/>
<dbReference type="PANTHER" id="PTHR43537:SF24">
    <property type="entry name" value="GLUCONATE OPERON TRANSCRIPTIONAL REPRESSOR"/>
    <property type="match status" value="1"/>
</dbReference>
<dbReference type="InterPro" id="IPR011711">
    <property type="entry name" value="GntR_C"/>
</dbReference>
<dbReference type="GO" id="GO:0003677">
    <property type="term" value="F:DNA binding"/>
    <property type="evidence" value="ECO:0007669"/>
    <property type="project" value="UniProtKB-KW"/>
</dbReference>
<dbReference type="Proteomes" id="UP000256794">
    <property type="component" value="Unassembled WGS sequence"/>
</dbReference>
<dbReference type="SUPFAM" id="SSF48008">
    <property type="entry name" value="GntR ligand-binding domain-like"/>
    <property type="match status" value="1"/>
</dbReference>
<dbReference type="InterPro" id="IPR036388">
    <property type="entry name" value="WH-like_DNA-bd_sf"/>
</dbReference>
<dbReference type="Pfam" id="PF07729">
    <property type="entry name" value="FCD"/>
    <property type="match status" value="1"/>
</dbReference>
<evidence type="ECO:0000313" key="6">
    <source>
        <dbReference type="Proteomes" id="UP000256794"/>
    </source>
</evidence>
<comment type="caution">
    <text evidence="5">The sequence shown here is derived from an EMBL/GenBank/DDBJ whole genome shotgun (WGS) entry which is preliminary data.</text>
</comment>
<dbReference type="InterPro" id="IPR008920">
    <property type="entry name" value="TF_FadR/GntR_C"/>
</dbReference>
<evidence type="ECO:0000313" key="5">
    <source>
        <dbReference type="EMBL" id="REG36577.1"/>
    </source>
</evidence>
<gene>
    <name evidence="5" type="ORF">ATH84_103442</name>
</gene>
<protein>
    <submittedName>
        <fullName evidence="5">DNA-binding GntR family transcriptional regulator</fullName>
    </submittedName>
</protein>
<dbReference type="AlphaFoldDB" id="A0AAQ0HFA8"/>
<feature type="domain" description="HTH gntR-type" evidence="4">
    <location>
        <begin position="9"/>
        <end position="76"/>
    </location>
</feature>
<dbReference type="Gene3D" id="1.10.10.10">
    <property type="entry name" value="Winged helix-like DNA-binding domain superfamily/Winged helix DNA-binding domain"/>
    <property type="match status" value="1"/>
</dbReference>
<accession>A0AAQ0HFA8</accession>
<dbReference type="SUPFAM" id="SSF46785">
    <property type="entry name" value="Winged helix' DNA-binding domain"/>
    <property type="match status" value="1"/>
</dbReference>
<dbReference type="PROSITE" id="PS50949">
    <property type="entry name" value="HTH_GNTR"/>
    <property type="match status" value="1"/>
</dbReference>
<evidence type="ECO:0000259" key="4">
    <source>
        <dbReference type="PROSITE" id="PS50949"/>
    </source>
</evidence>
<dbReference type="InterPro" id="IPR036390">
    <property type="entry name" value="WH_DNA-bd_sf"/>
</dbReference>
<organism evidence="5 6">
    <name type="scientific">Paracoccus versutus</name>
    <name type="common">Thiobacillus versutus</name>
    <dbReference type="NCBI Taxonomy" id="34007"/>
    <lineage>
        <taxon>Bacteria</taxon>
        <taxon>Pseudomonadati</taxon>
        <taxon>Pseudomonadota</taxon>
        <taxon>Alphaproteobacteria</taxon>
        <taxon>Rhodobacterales</taxon>
        <taxon>Paracoccaceae</taxon>
        <taxon>Paracoccus</taxon>
    </lineage>
</organism>
<evidence type="ECO:0000256" key="1">
    <source>
        <dbReference type="ARBA" id="ARBA00023015"/>
    </source>
</evidence>
<keyword evidence="3" id="KW-0804">Transcription</keyword>
<dbReference type="InterPro" id="IPR000524">
    <property type="entry name" value="Tscrpt_reg_HTH_GntR"/>
</dbReference>
<sequence length="233" mass="26430">MAAQSIRRETMGAQLVAMLRSAILSGEFAPGEPVTETALALRFGVSRGPMREAMRHLIDQGLLVTVPYTGTRVLDLSTADINDIYSMRICLEIFAFEQAWDRRDAAFRDEMAERHRKLLEAIDARDDVRAIDAELDLHGLAYEWCGNKLLLSSWDAVRGRLQLYWAAHHRAHGITGPLRESHDDYIRLACGDSLEAMKNEIHSHMRRGLDKTKAFVESLDEQRRQTSPNGRTK</sequence>
<evidence type="ECO:0000256" key="3">
    <source>
        <dbReference type="ARBA" id="ARBA00023163"/>
    </source>
</evidence>